<organism evidence="2 3">
    <name type="scientific">Sulfuricurvum kujiense</name>
    <dbReference type="NCBI Taxonomy" id="148813"/>
    <lineage>
        <taxon>Bacteria</taxon>
        <taxon>Pseudomonadati</taxon>
        <taxon>Campylobacterota</taxon>
        <taxon>Epsilonproteobacteria</taxon>
        <taxon>Campylobacterales</taxon>
        <taxon>Sulfurimonadaceae</taxon>
        <taxon>Sulfuricurvum</taxon>
    </lineage>
</organism>
<dbReference type="InterPro" id="IPR026881">
    <property type="entry name" value="WYL_dom"/>
</dbReference>
<gene>
    <name evidence="2" type="ORF">CFH83_03850</name>
</gene>
<dbReference type="RefSeq" id="WP_294896344.1">
    <property type="nucleotide sequence ID" value="NZ_DLUI01000059.1"/>
</dbReference>
<protein>
    <recommendedName>
        <fullName evidence="1">WYL domain-containing protein</fullName>
    </recommendedName>
</protein>
<reference evidence="2 3" key="1">
    <citation type="journal article" date="2017" name="Front. Microbiol.">
        <title>Comparative Genomic Analysis of the Class Epsilonproteobacteria and Proposed Reclassification to Epsilonbacteraeota (phyl. nov.).</title>
        <authorList>
            <person name="Waite D.W."/>
            <person name="Vanwonterghem I."/>
            <person name="Rinke C."/>
            <person name="Parks D.H."/>
            <person name="Zhang Y."/>
            <person name="Takai K."/>
            <person name="Sievert S.M."/>
            <person name="Simon J."/>
            <person name="Campbell B.J."/>
            <person name="Hanson T.E."/>
            <person name="Woyke T."/>
            <person name="Klotz M.G."/>
            <person name="Hugenholtz P."/>
        </authorList>
    </citation>
    <scope>NUCLEOTIDE SEQUENCE [LARGE SCALE GENOMIC DNA]</scope>
    <source>
        <strain evidence="2">UBA12443</strain>
    </source>
</reference>
<proteinExistence type="predicted"/>
<dbReference type="Proteomes" id="UP000228859">
    <property type="component" value="Unassembled WGS sequence"/>
</dbReference>
<evidence type="ECO:0000259" key="1">
    <source>
        <dbReference type="Pfam" id="PF13280"/>
    </source>
</evidence>
<dbReference type="AlphaFoldDB" id="A0A2D3WEK4"/>
<evidence type="ECO:0000313" key="2">
    <source>
        <dbReference type="EMBL" id="DAB38858.1"/>
    </source>
</evidence>
<comment type="caution">
    <text evidence="2">The sequence shown here is derived from an EMBL/GenBank/DDBJ whole genome shotgun (WGS) entry which is preliminary data.</text>
</comment>
<dbReference type="PROSITE" id="PS52050">
    <property type="entry name" value="WYL"/>
    <property type="match status" value="1"/>
</dbReference>
<feature type="domain" description="WYL" evidence="1">
    <location>
        <begin position="139"/>
        <end position="203"/>
    </location>
</feature>
<evidence type="ECO:0000313" key="3">
    <source>
        <dbReference type="Proteomes" id="UP000228859"/>
    </source>
</evidence>
<accession>A0A2D3WEK4</accession>
<dbReference type="Pfam" id="PF13280">
    <property type="entry name" value="WYL"/>
    <property type="match status" value="1"/>
</dbReference>
<dbReference type="EMBL" id="DLUI01000059">
    <property type="protein sequence ID" value="DAB38858.1"/>
    <property type="molecule type" value="Genomic_DNA"/>
</dbReference>
<name>A0A2D3WEK4_9BACT</name>
<sequence length="350" mass="40916">MPYSDYKTDEIIVDILERMSSGSPITISMYAKPNSNSNRETIIKHIKEVRDLFNADIDYDSQSKMWKAGRLNFLDDSPLSAQEAVVLAGIKRNAFHYGNTLDKTVIEIADFFQEWKHAGMFQNSAVEDFKKFISEIKLVDTAESRGQYVKIAYRKQIGVEERTVIPLRIANMEYYWYLIAIEKGKTNPDDIRKYALHNIDYIELDEQVYNPKFQQDMRELVKDIHLGMNAFYKPYNAIKTVTLMIPESFIHFLERSPYFLLWEINKNEPAVVIQTNFEEGKPEQNTHYRKVVAPSTDPEYRDIIPSIQKYMPLFIVPDLPENKELILHLRKGSESYATKKQKLEKALQEC</sequence>